<reference evidence="3 5" key="1">
    <citation type="journal article" date="2020" name="Stud. Mycol.">
        <title>101 Dothideomycetes genomes: a test case for predicting lifestyles and emergence of pathogens.</title>
        <authorList>
            <person name="Haridas S."/>
            <person name="Albert R."/>
            <person name="Binder M."/>
            <person name="Bloem J."/>
            <person name="Labutti K."/>
            <person name="Salamov A."/>
            <person name="Andreopoulos B."/>
            <person name="Baker S."/>
            <person name="Barry K."/>
            <person name="Bills G."/>
            <person name="Bluhm B."/>
            <person name="Cannon C."/>
            <person name="Castanera R."/>
            <person name="Culley D."/>
            <person name="Daum C."/>
            <person name="Ezra D."/>
            <person name="Gonzalez J."/>
            <person name="Henrissat B."/>
            <person name="Kuo A."/>
            <person name="Liang C."/>
            <person name="Lipzen A."/>
            <person name="Lutzoni F."/>
            <person name="Magnuson J."/>
            <person name="Mondo S."/>
            <person name="Nolan M."/>
            <person name="Ohm R."/>
            <person name="Pangilinan J."/>
            <person name="Park H.-J."/>
            <person name="Ramirez L."/>
            <person name="Alfaro M."/>
            <person name="Sun H."/>
            <person name="Tritt A."/>
            <person name="Yoshinaga Y."/>
            <person name="Zwiers L.-H."/>
            <person name="Turgeon B."/>
            <person name="Goodwin S."/>
            <person name="Spatafora J."/>
            <person name="Crous P."/>
            <person name="Grigoriev I."/>
        </authorList>
    </citation>
    <scope>NUCLEOTIDE SEQUENCE</scope>
    <source>
        <strain evidence="3 5">CBS 304.34</strain>
    </source>
</reference>
<proteinExistence type="predicted"/>
<feature type="domain" description="DUF6594" evidence="2">
    <location>
        <begin position="12"/>
        <end position="250"/>
    </location>
</feature>
<reference evidence="5" key="3">
    <citation type="submission" date="2025-04" db="UniProtKB">
        <authorList>
            <consortium name="RefSeq"/>
        </authorList>
    </citation>
    <scope>IDENTIFICATION</scope>
    <source>
        <strain evidence="5">CBS 304.34</strain>
    </source>
</reference>
<protein>
    <recommendedName>
        <fullName evidence="2">DUF6594 domain-containing protein</fullName>
    </recommendedName>
</protein>
<feature type="transmembrane region" description="Helical" evidence="1">
    <location>
        <begin position="215"/>
        <end position="234"/>
    </location>
</feature>
<dbReference type="EMBL" id="MU003699">
    <property type="protein sequence ID" value="KAF2810806.1"/>
    <property type="molecule type" value="Genomic_DNA"/>
</dbReference>
<keyword evidence="1" id="KW-0812">Transmembrane</keyword>
<dbReference type="OrthoDB" id="3561189at2759"/>
<dbReference type="RefSeq" id="XP_033577770.1">
    <property type="nucleotide sequence ID" value="XM_033722007.1"/>
</dbReference>
<reference evidence="5" key="2">
    <citation type="submission" date="2020-04" db="EMBL/GenBank/DDBJ databases">
        <authorList>
            <consortium name="NCBI Genome Project"/>
        </authorList>
    </citation>
    <scope>NUCLEOTIDE SEQUENCE</scope>
    <source>
        <strain evidence="5">CBS 304.34</strain>
    </source>
</reference>
<evidence type="ECO:0000256" key="1">
    <source>
        <dbReference type="SAM" id="Phobius"/>
    </source>
</evidence>
<name>A0A6A6YPI5_9PEZI</name>
<sequence length="254" mass="28654">MTTQTRLNELHRIAHFMTNDPDLWVFRRYEMLHIINILALQQRMSKLEQDLMGISNYEASQAKGQEYPKPEKSPEVLLAEIQDVVKAYDDALLSLARIKSTETPAEHVADSLKKFALSNVLPSLLTALSPNWMEGSNTPRLLSIATPQRSWLHRYIDRHECLSSVFKEKGNTSSFMTKYSESKLRNTEFGVVTASLCLVQLLPVMALTLVTDNTVRIAVVLILIFIVSLLNALFANTARASNFGAVAAYVNFFF</sequence>
<keyword evidence="1" id="KW-1133">Transmembrane helix</keyword>
<dbReference type="AlphaFoldDB" id="A0A6A6YPI5"/>
<feature type="transmembrane region" description="Helical" evidence="1">
    <location>
        <begin position="189"/>
        <end position="209"/>
    </location>
</feature>
<dbReference type="GeneID" id="54462900"/>
<dbReference type="Proteomes" id="UP000504636">
    <property type="component" value="Unplaced"/>
</dbReference>
<accession>A0A6A6YPI5</accession>
<evidence type="ECO:0000313" key="3">
    <source>
        <dbReference type="EMBL" id="KAF2810806.1"/>
    </source>
</evidence>
<keyword evidence="1" id="KW-0472">Membrane</keyword>
<dbReference type="Pfam" id="PF20237">
    <property type="entry name" value="DUF6594"/>
    <property type="match status" value="1"/>
</dbReference>
<organism evidence="3">
    <name type="scientific">Mytilinidion resinicola</name>
    <dbReference type="NCBI Taxonomy" id="574789"/>
    <lineage>
        <taxon>Eukaryota</taxon>
        <taxon>Fungi</taxon>
        <taxon>Dikarya</taxon>
        <taxon>Ascomycota</taxon>
        <taxon>Pezizomycotina</taxon>
        <taxon>Dothideomycetes</taxon>
        <taxon>Pleosporomycetidae</taxon>
        <taxon>Mytilinidiales</taxon>
        <taxon>Mytilinidiaceae</taxon>
        <taxon>Mytilinidion</taxon>
    </lineage>
</organism>
<evidence type="ECO:0000259" key="2">
    <source>
        <dbReference type="Pfam" id="PF20237"/>
    </source>
</evidence>
<dbReference type="PANTHER" id="PTHR34502:SF5">
    <property type="entry name" value="DUF6594 DOMAIN-CONTAINING PROTEIN"/>
    <property type="match status" value="1"/>
</dbReference>
<gene>
    <name evidence="3 5" type="ORF">BDZ99DRAFT_475685</name>
</gene>
<dbReference type="InterPro" id="IPR046529">
    <property type="entry name" value="DUF6594"/>
</dbReference>
<dbReference type="PANTHER" id="PTHR34502">
    <property type="entry name" value="DUF6594 DOMAIN-CONTAINING PROTEIN-RELATED"/>
    <property type="match status" value="1"/>
</dbReference>
<evidence type="ECO:0000313" key="4">
    <source>
        <dbReference type="Proteomes" id="UP000504636"/>
    </source>
</evidence>
<keyword evidence="4" id="KW-1185">Reference proteome</keyword>
<evidence type="ECO:0000313" key="5">
    <source>
        <dbReference type="RefSeq" id="XP_033577770.1"/>
    </source>
</evidence>